<dbReference type="Gene3D" id="3.30.465.10">
    <property type="match status" value="1"/>
</dbReference>
<sequence>MIFASVLLINLARLLVSADSSTEAINYVCVELERAYPDKLHYPGDAAYEKEQLRYWSIYNTNTRPACTFQPTLAEEVSVAVKLIAKETVPFAIKSGGHNHNSFSAIKDGVLIALGNMNTVQNLGNGSAIVGPGNRWIDVYSKLQEDGLVVVGGRMSDVGVGGLLLGGGLSFLSFEHGLAADNVLEYEVVLADGNIVRASQYSRSDLFYALKGGCNQFGIVTEFKLKTYSIDLVWGGIVTYSIELQEDLFKAFENLRLARNSKVSLTPYLVRTTNSSVFTAIIFYNGPDPGNVFDEFLSIKSIARDLRTRTYPEYVENFSVGSEINNYGWILRSESTGASLDLYETTFNLWKNLTDPLVHESSTQWSLAYQLIPKSVSQGPKADAYALLDEDLIWLIISSGYGNSNDRQDEIEAGRQLGYKIEEAEADSKSKTRYRPLFLNDAWEDQQVFQSWSSYKDLKKTKEKYDPLNIWGRTGGFKL</sequence>
<dbReference type="InterPro" id="IPR006094">
    <property type="entry name" value="Oxid_FAD_bind_N"/>
</dbReference>
<dbReference type="SUPFAM" id="SSF56176">
    <property type="entry name" value="FAD-binding/transporter-associated domain-like"/>
    <property type="match status" value="1"/>
</dbReference>
<keyword evidence="2" id="KW-0285">Flavoprotein</keyword>
<proteinExistence type="inferred from homology"/>
<name>A0A1U7LRA3_NEOID</name>
<dbReference type="GO" id="GO:0016491">
    <property type="term" value="F:oxidoreductase activity"/>
    <property type="evidence" value="ECO:0007669"/>
    <property type="project" value="UniProtKB-KW"/>
</dbReference>
<dbReference type="Pfam" id="PF01565">
    <property type="entry name" value="FAD_binding_4"/>
    <property type="match status" value="1"/>
</dbReference>
<dbReference type="GO" id="GO:0071949">
    <property type="term" value="F:FAD binding"/>
    <property type="evidence" value="ECO:0007669"/>
    <property type="project" value="InterPro"/>
</dbReference>
<evidence type="ECO:0000313" key="7">
    <source>
        <dbReference type="EMBL" id="OLL25174.1"/>
    </source>
</evidence>
<evidence type="ECO:0000256" key="5">
    <source>
        <dbReference type="SAM" id="SignalP"/>
    </source>
</evidence>
<evidence type="ECO:0000256" key="1">
    <source>
        <dbReference type="ARBA" id="ARBA00005466"/>
    </source>
</evidence>
<reference evidence="7 8" key="1">
    <citation type="submission" date="2016-04" db="EMBL/GenBank/DDBJ databases">
        <title>Evolutionary innovation and constraint leading to complex multicellularity in the Ascomycota.</title>
        <authorList>
            <person name="Cisse O."/>
            <person name="Nguyen A."/>
            <person name="Hewitt D.A."/>
            <person name="Jedd G."/>
            <person name="Stajich J.E."/>
        </authorList>
    </citation>
    <scope>NUCLEOTIDE SEQUENCE [LARGE SCALE GENOMIC DNA]</scope>
    <source>
        <strain evidence="7 8">DAH-3</strain>
    </source>
</reference>
<dbReference type="EMBL" id="LXFE01000480">
    <property type="protein sequence ID" value="OLL25174.1"/>
    <property type="molecule type" value="Genomic_DNA"/>
</dbReference>
<comment type="similarity">
    <text evidence="1">Belongs to the oxygen-dependent FAD-linked oxidoreductase family.</text>
</comment>
<dbReference type="PROSITE" id="PS51387">
    <property type="entry name" value="FAD_PCMH"/>
    <property type="match status" value="1"/>
</dbReference>
<evidence type="ECO:0000256" key="2">
    <source>
        <dbReference type="ARBA" id="ARBA00022630"/>
    </source>
</evidence>
<dbReference type="AlphaFoldDB" id="A0A1U7LRA3"/>
<dbReference type="PANTHER" id="PTHR42973">
    <property type="entry name" value="BINDING OXIDOREDUCTASE, PUTATIVE (AFU_ORTHOLOGUE AFUA_1G17690)-RELATED"/>
    <property type="match status" value="1"/>
</dbReference>
<keyword evidence="4" id="KW-0560">Oxidoreductase</keyword>
<feature type="domain" description="FAD-binding PCMH-type" evidence="6">
    <location>
        <begin position="61"/>
        <end position="230"/>
    </location>
</feature>
<gene>
    <name evidence="7" type="ORF">NEOLI_003210</name>
</gene>
<dbReference type="InterPro" id="IPR036318">
    <property type="entry name" value="FAD-bd_PCMH-like_sf"/>
</dbReference>
<feature type="chain" id="PRO_5012120640" evidence="5">
    <location>
        <begin position="19"/>
        <end position="479"/>
    </location>
</feature>
<organism evidence="7 8">
    <name type="scientific">Neolecta irregularis (strain DAH-3)</name>
    <dbReference type="NCBI Taxonomy" id="1198029"/>
    <lineage>
        <taxon>Eukaryota</taxon>
        <taxon>Fungi</taxon>
        <taxon>Dikarya</taxon>
        <taxon>Ascomycota</taxon>
        <taxon>Taphrinomycotina</taxon>
        <taxon>Neolectales</taxon>
        <taxon>Neolectaceae</taxon>
        <taxon>Neolecta</taxon>
    </lineage>
</organism>
<evidence type="ECO:0000313" key="8">
    <source>
        <dbReference type="Proteomes" id="UP000186594"/>
    </source>
</evidence>
<feature type="signal peptide" evidence="5">
    <location>
        <begin position="1"/>
        <end position="18"/>
    </location>
</feature>
<dbReference type="OMA" id="FMNDANH"/>
<evidence type="ECO:0000256" key="4">
    <source>
        <dbReference type="ARBA" id="ARBA00023002"/>
    </source>
</evidence>
<evidence type="ECO:0000259" key="6">
    <source>
        <dbReference type="PROSITE" id="PS51387"/>
    </source>
</evidence>
<dbReference type="Proteomes" id="UP000186594">
    <property type="component" value="Unassembled WGS sequence"/>
</dbReference>
<dbReference type="InterPro" id="IPR050416">
    <property type="entry name" value="FAD-linked_Oxidoreductase"/>
</dbReference>
<evidence type="ECO:0000256" key="3">
    <source>
        <dbReference type="ARBA" id="ARBA00022827"/>
    </source>
</evidence>
<accession>A0A1U7LRA3</accession>
<dbReference type="InterPro" id="IPR016169">
    <property type="entry name" value="FAD-bd_PCMH_sub2"/>
</dbReference>
<keyword evidence="3" id="KW-0274">FAD</keyword>
<comment type="caution">
    <text evidence="7">The sequence shown here is derived from an EMBL/GenBank/DDBJ whole genome shotgun (WGS) entry which is preliminary data.</text>
</comment>
<keyword evidence="8" id="KW-1185">Reference proteome</keyword>
<dbReference type="PANTHER" id="PTHR42973:SF13">
    <property type="entry name" value="FAD-BINDING PCMH-TYPE DOMAIN-CONTAINING PROTEIN"/>
    <property type="match status" value="1"/>
</dbReference>
<protein>
    <submittedName>
        <fullName evidence="7">Putative FAD-linked oxidoreductase</fullName>
    </submittedName>
</protein>
<keyword evidence="5" id="KW-0732">Signal</keyword>
<dbReference type="OrthoDB" id="2151789at2759"/>
<dbReference type="InterPro" id="IPR016166">
    <property type="entry name" value="FAD-bd_PCMH"/>
</dbReference>
<dbReference type="STRING" id="1198029.A0A1U7LRA3"/>